<evidence type="ECO:0000313" key="2">
    <source>
        <dbReference type="Proteomes" id="UP000015688"/>
    </source>
</evidence>
<comment type="caution">
    <text evidence="1">The sequence shown here is derived from an EMBL/GenBank/DDBJ whole genome shotgun (WGS) entry which is preliminary data.</text>
</comment>
<name>T4VUE7_PARBF</name>
<dbReference type="AlphaFoldDB" id="T4VUE7"/>
<protein>
    <submittedName>
        <fullName evidence="1">Uncharacterized protein</fullName>
    </submittedName>
</protein>
<evidence type="ECO:0000313" key="1">
    <source>
        <dbReference type="EMBL" id="EQK44725.1"/>
    </source>
</evidence>
<reference evidence="1 2" key="1">
    <citation type="submission" date="2013-06" db="EMBL/GenBank/DDBJ databases">
        <authorList>
            <person name="Walk S."/>
            <person name="Aronoff D."/>
            <person name="Young V.Y."/>
            <person name="Marsh J."/>
            <person name="Harrison L."/>
            <person name="Daugherty S.C."/>
            <person name="Shefchek K.A."/>
            <person name="Hine E.E."/>
            <person name="Tallon L.J."/>
            <person name="Sadzewicz L.K."/>
            <person name="Rasko D.A."/>
        </authorList>
    </citation>
    <scope>NUCLEOTIDE SEQUENCE [LARGE SCALE GENOMIC DNA]</scope>
    <source>
        <strain evidence="1 2">ATCC 638</strain>
    </source>
</reference>
<organism evidence="1 2">
    <name type="scientific">Paraclostridium bifermentans ATCC 638 = DSM 14991</name>
    <dbReference type="NCBI Taxonomy" id="1233171"/>
    <lineage>
        <taxon>Bacteria</taxon>
        <taxon>Bacillati</taxon>
        <taxon>Bacillota</taxon>
        <taxon>Clostridia</taxon>
        <taxon>Peptostreptococcales</taxon>
        <taxon>Peptostreptococcaceae</taxon>
        <taxon>Paraclostridium</taxon>
    </lineage>
</organism>
<gene>
    <name evidence="1" type="ORF">C672_0389</name>
</gene>
<dbReference type="EMBL" id="AVNC01000010">
    <property type="protein sequence ID" value="EQK44725.1"/>
    <property type="molecule type" value="Genomic_DNA"/>
</dbReference>
<proteinExistence type="predicted"/>
<accession>T4VUE7</accession>
<dbReference type="Proteomes" id="UP000015688">
    <property type="component" value="Unassembled WGS sequence"/>
</dbReference>
<sequence length="42" mass="5050">MHIKQGEIFIKLKKLYMLNLCKDIINIFKITNFHLGIDIFKN</sequence>